<reference evidence="2 3" key="1">
    <citation type="submission" date="2018-06" db="EMBL/GenBank/DDBJ databases">
        <title>Salmonella Enterica genomes from various sources.</title>
        <authorList>
            <person name="Nash J.H.E."/>
            <person name="Robertson J."/>
            <person name="Bessonov K."/>
        </authorList>
    </citation>
    <scope>NUCLEOTIDE SEQUENCE [LARGE SCALE GENOMIC DNA]</scope>
    <source>
        <strain evidence="2 3">SA20053897</strain>
    </source>
</reference>
<dbReference type="GO" id="GO:0046872">
    <property type="term" value="F:metal ion binding"/>
    <property type="evidence" value="ECO:0007669"/>
    <property type="project" value="UniProtKB-KW"/>
</dbReference>
<sequence length="216" mass="25313">MKIAIVDVCDTLYSSNTTFDFFDNIASTEIEKKLLSLRKNKWLMLLNSIFFKIFNMDFYRRLCVYIILSDKEVNDIKLKSEFFVDNVLCGKKIFRSHEIIENLKKEYQISLCSASIEPVVEVIARRLNCSMYFSSNLSIANNKYTGFIKDDLLGRKKEYLQKINIHYDLVITDNKSDLDLIKASENSIIISQAKDVKYWTHFKNKNKTLNIKVVKI</sequence>
<dbReference type="InterPro" id="IPR036412">
    <property type="entry name" value="HAD-like_sf"/>
</dbReference>
<organism evidence="2 3">
    <name type="scientific">Salmonella enterica subsp. salamae serovar 56:b:[1,5]</name>
    <dbReference type="NCBI Taxonomy" id="2577858"/>
    <lineage>
        <taxon>Bacteria</taxon>
        <taxon>Pseudomonadati</taxon>
        <taxon>Pseudomonadota</taxon>
        <taxon>Gammaproteobacteria</taxon>
        <taxon>Enterobacterales</taxon>
        <taxon>Enterobacteriaceae</taxon>
        <taxon>Salmonella</taxon>
    </lineage>
</organism>
<dbReference type="RefSeq" id="WP_114052405.1">
    <property type="nucleotide sequence ID" value="NZ_CP029995.1"/>
</dbReference>
<dbReference type="EMBL" id="CP029995">
    <property type="protein sequence ID" value="AXC85535.1"/>
    <property type="molecule type" value="Genomic_DNA"/>
</dbReference>
<evidence type="ECO:0000313" key="3">
    <source>
        <dbReference type="Proteomes" id="UP000251983"/>
    </source>
</evidence>
<dbReference type="AlphaFoldDB" id="A0A6C7D057"/>
<protein>
    <recommendedName>
        <fullName evidence="4">Haloacid dehalogenase-like hydrolase</fullName>
    </recommendedName>
</protein>
<gene>
    <name evidence="2" type="ORF">DOE57_09515</name>
</gene>
<evidence type="ECO:0000313" key="2">
    <source>
        <dbReference type="EMBL" id="AXC85535.1"/>
    </source>
</evidence>
<dbReference type="SUPFAM" id="SSF56784">
    <property type="entry name" value="HAD-like"/>
    <property type="match status" value="1"/>
</dbReference>
<dbReference type="InterPro" id="IPR023214">
    <property type="entry name" value="HAD_sf"/>
</dbReference>
<name>A0A6C7D057_SALER</name>
<evidence type="ECO:0000256" key="1">
    <source>
        <dbReference type="ARBA" id="ARBA00022723"/>
    </source>
</evidence>
<keyword evidence="1" id="KW-0479">Metal-binding</keyword>
<accession>A0A6C7D057</accession>
<evidence type="ECO:0008006" key="4">
    <source>
        <dbReference type="Google" id="ProtNLM"/>
    </source>
</evidence>
<proteinExistence type="predicted"/>
<dbReference type="Gene3D" id="3.40.50.1000">
    <property type="entry name" value="HAD superfamily/HAD-like"/>
    <property type="match status" value="1"/>
</dbReference>
<dbReference type="Gene3D" id="1.20.1440.100">
    <property type="entry name" value="SG protein - dephosphorylation function"/>
    <property type="match status" value="1"/>
</dbReference>
<dbReference type="Proteomes" id="UP000251983">
    <property type="component" value="Chromosome"/>
</dbReference>